<comment type="caution">
    <text evidence="2">The sequence shown here is derived from an EMBL/GenBank/DDBJ whole genome shotgun (WGS) entry which is preliminary data.</text>
</comment>
<dbReference type="Proteomes" id="UP001075354">
    <property type="component" value="Chromosome 7"/>
</dbReference>
<dbReference type="EMBL" id="JAPTSV010000007">
    <property type="protein sequence ID" value="KAJ1526446.1"/>
    <property type="molecule type" value="Genomic_DNA"/>
</dbReference>
<evidence type="ECO:0000313" key="3">
    <source>
        <dbReference type="Proteomes" id="UP001075354"/>
    </source>
</evidence>
<feature type="region of interest" description="Disordered" evidence="1">
    <location>
        <begin position="1"/>
        <end position="80"/>
    </location>
</feature>
<sequence length="148" mass="16460">MKSPLTSPDKSKSPEKSKSPLKLTSPLKLKSSLKLKSPYKHASPRKDLFGARSGNHQVQQQWTESPLLPTSHDHWRSMQGSTGHQYYSQVWAQYPQYPQYPEGPSTGPSPSAGPYSSAGPHGPSPSSVLHYPPNNNWYDEIQSTLTFI</sequence>
<feature type="compositionally biased region" description="Low complexity" evidence="1">
    <location>
        <begin position="97"/>
        <end position="127"/>
    </location>
</feature>
<keyword evidence="3" id="KW-1185">Reference proteome</keyword>
<reference evidence="2" key="1">
    <citation type="submission" date="2022-12" db="EMBL/GenBank/DDBJ databases">
        <title>Chromosome-level genome assembly of the bean flower thrips Megalurothrips usitatus.</title>
        <authorList>
            <person name="Ma L."/>
            <person name="Liu Q."/>
            <person name="Li H."/>
            <person name="Cai W."/>
        </authorList>
    </citation>
    <scope>NUCLEOTIDE SEQUENCE</scope>
    <source>
        <strain evidence="2">Cailab_2022a</strain>
    </source>
</reference>
<gene>
    <name evidence="2" type="ORF">ONE63_009580</name>
</gene>
<organism evidence="2 3">
    <name type="scientific">Megalurothrips usitatus</name>
    <name type="common">bean blossom thrips</name>
    <dbReference type="NCBI Taxonomy" id="439358"/>
    <lineage>
        <taxon>Eukaryota</taxon>
        <taxon>Metazoa</taxon>
        <taxon>Ecdysozoa</taxon>
        <taxon>Arthropoda</taxon>
        <taxon>Hexapoda</taxon>
        <taxon>Insecta</taxon>
        <taxon>Pterygota</taxon>
        <taxon>Neoptera</taxon>
        <taxon>Paraneoptera</taxon>
        <taxon>Thysanoptera</taxon>
        <taxon>Terebrantia</taxon>
        <taxon>Thripoidea</taxon>
        <taxon>Thripidae</taxon>
        <taxon>Megalurothrips</taxon>
    </lineage>
</organism>
<feature type="compositionally biased region" description="Basic and acidic residues" evidence="1">
    <location>
        <begin position="9"/>
        <end position="18"/>
    </location>
</feature>
<dbReference type="AlphaFoldDB" id="A0AAV7XRW8"/>
<feature type="region of interest" description="Disordered" evidence="1">
    <location>
        <begin position="97"/>
        <end position="135"/>
    </location>
</feature>
<evidence type="ECO:0000256" key="1">
    <source>
        <dbReference type="SAM" id="MobiDB-lite"/>
    </source>
</evidence>
<proteinExistence type="predicted"/>
<name>A0AAV7XRW8_9NEOP</name>
<evidence type="ECO:0000313" key="2">
    <source>
        <dbReference type="EMBL" id="KAJ1526446.1"/>
    </source>
</evidence>
<protein>
    <submittedName>
        <fullName evidence="2">Uncharacterized protein</fullName>
    </submittedName>
</protein>
<accession>A0AAV7XRW8</accession>
<feature type="compositionally biased region" description="Polar residues" evidence="1">
    <location>
        <begin position="54"/>
        <end position="64"/>
    </location>
</feature>
<feature type="compositionally biased region" description="Basic residues" evidence="1">
    <location>
        <begin position="31"/>
        <end position="43"/>
    </location>
</feature>
<feature type="compositionally biased region" description="Low complexity" evidence="1">
    <location>
        <begin position="20"/>
        <end position="30"/>
    </location>
</feature>